<dbReference type="Gene3D" id="3.40.640.10">
    <property type="entry name" value="Type I PLP-dependent aspartate aminotransferase-like (Major domain)"/>
    <property type="match status" value="1"/>
</dbReference>
<feature type="domain" description="Aminotransferase class I/classII large" evidence="3">
    <location>
        <begin position="236"/>
        <end position="590"/>
    </location>
</feature>
<dbReference type="AlphaFoldDB" id="A0AAW0CXV9"/>
<dbReference type="Gene3D" id="3.90.1150.10">
    <property type="entry name" value="Aspartate Aminotransferase, domain 1"/>
    <property type="match status" value="1"/>
</dbReference>
<evidence type="ECO:0000256" key="1">
    <source>
        <dbReference type="ARBA" id="ARBA00022898"/>
    </source>
</evidence>
<organism evidence="4 5">
    <name type="scientific">Paramarasmius palmivorus</name>
    <dbReference type="NCBI Taxonomy" id="297713"/>
    <lineage>
        <taxon>Eukaryota</taxon>
        <taxon>Fungi</taxon>
        <taxon>Dikarya</taxon>
        <taxon>Basidiomycota</taxon>
        <taxon>Agaricomycotina</taxon>
        <taxon>Agaricomycetes</taxon>
        <taxon>Agaricomycetidae</taxon>
        <taxon>Agaricales</taxon>
        <taxon>Marasmiineae</taxon>
        <taxon>Marasmiaceae</taxon>
        <taxon>Paramarasmius</taxon>
    </lineage>
</organism>
<dbReference type="EMBL" id="JAYKXP010000030">
    <property type="protein sequence ID" value="KAK7042959.1"/>
    <property type="molecule type" value="Genomic_DNA"/>
</dbReference>
<dbReference type="Proteomes" id="UP001383192">
    <property type="component" value="Unassembled WGS sequence"/>
</dbReference>
<evidence type="ECO:0000313" key="4">
    <source>
        <dbReference type="EMBL" id="KAK7042959.1"/>
    </source>
</evidence>
<dbReference type="GO" id="GO:0006520">
    <property type="term" value="P:amino acid metabolic process"/>
    <property type="evidence" value="ECO:0007669"/>
    <property type="project" value="TreeGrafter"/>
</dbReference>
<proteinExistence type="predicted"/>
<dbReference type="InterPro" id="IPR015424">
    <property type="entry name" value="PyrdxlP-dep_Trfase"/>
</dbReference>
<feature type="region of interest" description="Disordered" evidence="2">
    <location>
        <begin position="183"/>
        <end position="207"/>
    </location>
</feature>
<evidence type="ECO:0000259" key="3">
    <source>
        <dbReference type="Pfam" id="PF00155"/>
    </source>
</evidence>
<keyword evidence="5" id="KW-1185">Reference proteome</keyword>
<sequence>MLVAFATLSQAFPTPNGPGALEARSPEPAALEARCWSDACHKAQQYPLPDIIADIKVKISVVVDEVKTYSTCTADDIRPHVYKIKKIFQDACDHIQAYIEADVDVDIILGGHSANQISVLISAVLDVIVDLINFTLSISVQVSVNAILSIFADLVSTIQIFLNLSVSVVVGLSPVKLSERGETRLSRLPNSSPPHTGHFYDPERNPDGPIRANSAENTLMKDVLLKVSIQFEFETDRNAYVYGYTPTLLDAMPGFLNRTLKPRIPITSKVLVVGPGIGGIFAQLIWHLCDPGDGVLMTTPFYRDYVRDIIYPAQAVAVGVDVPPEVDPLSPAVIPLIRRHFEARKSRGEKTRALILCNPHNPIAQAYPVETILGYAAVAEELDIHLIVDEVFANEVFKTRFSPNPTDFISILSLDTSSVCNPARIHVLAGPTKDFGASGIKVGALVSQNNPDVVKVIGDSLLATPISSASDCIFTAVLSDEEFCNSYLKENKVRLAKAFELLGSWCEFHGLPFVPADAAVFALVDFGPIIRKTEDQTLPIHEQVANAERKIRDGGVHLNSTLAMQDQIATRFRFVFSMPDHMMKVAFHRIEKTFHLPHWAADVM</sequence>
<evidence type="ECO:0000313" key="5">
    <source>
        <dbReference type="Proteomes" id="UP001383192"/>
    </source>
</evidence>
<dbReference type="InterPro" id="IPR004839">
    <property type="entry name" value="Aminotransferase_I/II_large"/>
</dbReference>
<protein>
    <recommendedName>
        <fullName evidence="3">Aminotransferase class I/classII large domain-containing protein</fullName>
    </recommendedName>
</protein>
<dbReference type="GO" id="GO:0030170">
    <property type="term" value="F:pyridoxal phosphate binding"/>
    <property type="evidence" value="ECO:0007669"/>
    <property type="project" value="InterPro"/>
</dbReference>
<keyword evidence="1" id="KW-0663">Pyridoxal phosphate</keyword>
<dbReference type="SUPFAM" id="SSF53383">
    <property type="entry name" value="PLP-dependent transferases"/>
    <property type="match status" value="1"/>
</dbReference>
<reference evidence="4 5" key="1">
    <citation type="submission" date="2024-01" db="EMBL/GenBank/DDBJ databases">
        <title>A draft genome for a cacao thread blight-causing isolate of Paramarasmius palmivorus.</title>
        <authorList>
            <person name="Baruah I.K."/>
            <person name="Bukari Y."/>
            <person name="Amoako-Attah I."/>
            <person name="Meinhardt L.W."/>
            <person name="Bailey B.A."/>
            <person name="Cohen S.P."/>
        </authorList>
    </citation>
    <scope>NUCLEOTIDE SEQUENCE [LARGE SCALE GENOMIC DNA]</scope>
    <source>
        <strain evidence="4 5">GH-12</strain>
    </source>
</reference>
<dbReference type="Pfam" id="PF00155">
    <property type="entry name" value="Aminotran_1_2"/>
    <property type="match status" value="1"/>
</dbReference>
<dbReference type="InterPro" id="IPR050478">
    <property type="entry name" value="Ethylene_sulfur-biosynth"/>
</dbReference>
<dbReference type="InterPro" id="IPR015422">
    <property type="entry name" value="PyrdxlP-dep_Trfase_small"/>
</dbReference>
<accession>A0AAW0CXV9</accession>
<evidence type="ECO:0000256" key="2">
    <source>
        <dbReference type="SAM" id="MobiDB-lite"/>
    </source>
</evidence>
<dbReference type="CDD" id="cd00609">
    <property type="entry name" value="AAT_like"/>
    <property type="match status" value="1"/>
</dbReference>
<dbReference type="PRINTS" id="PR00753">
    <property type="entry name" value="ACCSYNTHASE"/>
</dbReference>
<gene>
    <name evidence="4" type="ORF">VNI00_008696</name>
</gene>
<dbReference type="PANTHER" id="PTHR43795:SF39">
    <property type="entry name" value="AMINOTRANSFERASE CLASS I_CLASSII DOMAIN-CONTAINING PROTEIN"/>
    <property type="match status" value="1"/>
</dbReference>
<dbReference type="PANTHER" id="PTHR43795">
    <property type="entry name" value="BIFUNCTIONAL ASPARTATE AMINOTRANSFERASE AND GLUTAMATE/ASPARTATE-PREPHENATE AMINOTRANSFERASE-RELATED"/>
    <property type="match status" value="1"/>
</dbReference>
<dbReference type="GO" id="GO:0008483">
    <property type="term" value="F:transaminase activity"/>
    <property type="evidence" value="ECO:0007669"/>
    <property type="project" value="TreeGrafter"/>
</dbReference>
<comment type="caution">
    <text evidence="4">The sequence shown here is derived from an EMBL/GenBank/DDBJ whole genome shotgun (WGS) entry which is preliminary data.</text>
</comment>
<dbReference type="InterPro" id="IPR015421">
    <property type="entry name" value="PyrdxlP-dep_Trfase_major"/>
</dbReference>
<name>A0AAW0CXV9_9AGAR</name>